<name>A0A6L5B7E3_APIGR</name>
<evidence type="ECO:0000313" key="1">
    <source>
        <dbReference type="EMBL" id="KAF1001510.1"/>
    </source>
</evidence>
<reference evidence="1" key="1">
    <citation type="submission" date="2020-01" db="EMBL/GenBank/DDBJ databases">
        <title>The Celery Genome Sequence Reveals Sequential Paleo-tetraploidization, Resistance Gene Elimination, Karyotype Evolution, and Functional Innovation in Apiales.</title>
        <authorList>
            <person name="Song X."/>
        </authorList>
    </citation>
    <scope>NUCLEOTIDE SEQUENCE</scope>
    <source>
        <tissue evidence="1">Leaf</tissue>
    </source>
</reference>
<protein>
    <submittedName>
        <fullName evidence="1">Uncharacterized protein</fullName>
    </submittedName>
</protein>
<dbReference type="EMBL" id="WRXP01004019">
    <property type="protein sequence ID" value="KAF1001510.1"/>
    <property type="molecule type" value="Genomic_DNA"/>
</dbReference>
<sequence>MVISIPTWELLIKKVTLFNLESLLHYYTKGDFEPATLITVLNCQSPGVVSIAEAMLKVATDF</sequence>
<accession>A0A6L5B7E3</accession>
<organism evidence="1 2">
    <name type="scientific">Apium graveolens</name>
    <name type="common">Celery</name>
    <dbReference type="NCBI Taxonomy" id="4045"/>
    <lineage>
        <taxon>Eukaryota</taxon>
        <taxon>Viridiplantae</taxon>
        <taxon>Streptophyta</taxon>
        <taxon>Embryophyta</taxon>
        <taxon>Tracheophyta</taxon>
        <taxon>Spermatophyta</taxon>
        <taxon>Magnoliopsida</taxon>
        <taxon>eudicotyledons</taxon>
        <taxon>Gunneridae</taxon>
        <taxon>Pentapetalae</taxon>
        <taxon>asterids</taxon>
        <taxon>campanulids</taxon>
        <taxon>Apiales</taxon>
        <taxon>Apiaceae</taxon>
        <taxon>Apioideae</taxon>
        <taxon>apioid superclade</taxon>
        <taxon>Apieae</taxon>
        <taxon>Apium</taxon>
    </lineage>
</organism>
<evidence type="ECO:0000313" key="2">
    <source>
        <dbReference type="Proteomes" id="UP000593563"/>
    </source>
</evidence>
<dbReference type="AlphaFoldDB" id="A0A6L5B7E3"/>
<comment type="caution">
    <text evidence="1">The sequence shown here is derived from an EMBL/GenBank/DDBJ whole genome shotgun (WGS) entry which is preliminary data.</text>
</comment>
<keyword evidence="2" id="KW-1185">Reference proteome</keyword>
<gene>
    <name evidence="1" type="ORF">AG4045_018711</name>
</gene>
<dbReference type="Proteomes" id="UP000593563">
    <property type="component" value="Unassembled WGS sequence"/>
</dbReference>
<proteinExistence type="predicted"/>